<dbReference type="RefSeq" id="WP_007059783.1">
    <property type="nucleotide sequence ID" value="NZ_ACVI01000010.1"/>
</dbReference>
<evidence type="ECO:0000259" key="1">
    <source>
        <dbReference type="Pfam" id="PF12671"/>
    </source>
</evidence>
<evidence type="ECO:0000313" key="3">
    <source>
        <dbReference type="Proteomes" id="UP000004198"/>
    </source>
</evidence>
<reference evidence="2 3" key="1">
    <citation type="submission" date="2009-06" db="EMBL/GenBank/DDBJ databases">
        <title>The draft genome of Clostridium carboxidivorans P7.</title>
        <authorList>
            <consortium name="US DOE Joint Genome Institute (JGI-PGF)"/>
            <person name="Lucas S."/>
            <person name="Copeland A."/>
            <person name="Lapidus A."/>
            <person name="Glavina del Rio T."/>
            <person name="Tice H."/>
            <person name="Bruce D."/>
            <person name="Goodwin L."/>
            <person name="Pitluck S."/>
            <person name="Larimer F."/>
            <person name="Land M.L."/>
            <person name="Hauser L."/>
            <person name="Hemme C.L."/>
        </authorList>
    </citation>
    <scope>NUCLEOTIDE SEQUENCE [LARGE SCALE GENOMIC DNA]</scope>
    <source>
        <strain evidence="2 3">P7</strain>
    </source>
</reference>
<dbReference type="EMBL" id="ACVI01000010">
    <property type="protein sequence ID" value="EET88643.1"/>
    <property type="molecule type" value="Genomic_DNA"/>
</dbReference>
<name>C6PQ38_9CLOT</name>
<dbReference type="AlphaFoldDB" id="C6PQ38"/>
<dbReference type="STRING" id="536227.Ccar_01755"/>
<sequence>MIKRHKHVIFFILIISSIFGYKVKFNYAKGMQLKNSTEIKDEKLSYNILNANKCNQKNIQISNLARYKFVQCNIEPNSENQGKTDPNKKNSIENIDENQLKSEVERIYNARSAAFVSGDVSSLKELFDTSQRYGKWALEHEIKRVKYLNDWSNERNITFGKVTSAVRIKKIYPKGNIIKMALQESYKFDYVYNNDDNSPINSFGVGIRHTTSLIKKNDKWVIYNDWYTDCFEDALLGYSNVADSILRMLPNIHDSNNGHEALSYSRPFYDREKAVAYADKYCGAAWGSSNNFKYNKKYSDYNGIGGDCSNFASQVLGDKEGGGMPIGGSWTPGSRAWSNADGLKNYLTGSGRGSVISVGTFKELTESSERLPSGAIGKVQLGDLVAYEKGRGNVDHFGVITGFDSHGYPLVNSHTTDRYHVPWDLGWGDAKIRFFLIHING</sequence>
<keyword evidence="3" id="KW-1185">Reference proteome</keyword>
<comment type="caution">
    <text evidence="2">The sequence shown here is derived from an EMBL/GenBank/DDBJ whole genome shotgun (WGS) entry which is preliminary data.</text>
</comment>
<dbReference type="PANTHER" id="PTHR40032">
    <property type="entry name" value="EXPORTED PROTEIN-RELATED"/>
    <property type="match status" value="1"/>
</dbReference>
<dbReference type="eggNOG" id="COG3170">
    <property type="taxonomic scope" value="Bacteria"/>
</dbReference>
<evidence type="ECO:0000313" key="2">
    <source>
        <dbReference type="EMBL" id="EET88643.1"/>
    </source>
</evidence>
<organism evidence="2 3">
    <name type="scientific">Clostridium carboxidivorans P7</name>
    <dbReference type="NCBI Taxonomy" id="536227"/>
    <lineage>
        <taxon>Bacteria</taxon>
        <taxon>Bacillati</taxon>
        <taxon>Bacillota</taxon>
        <taxon>Clostridia</taxon>
        <taxon>Eubacteriales</taxon>
        <taxon>Clostridiaceae</taxon>
        <taxon>Clostridium</taxon>
    </lineage>
</organism>
<dbReference type="Pfam" id="PF12671">
    <property type="entry name" value="Amidase_6"/>
    <property type="match status" value="1"/>
</dbReference>
<dbReference type="KEGG" id="cck:Ccar_01755"/>
<proteinExistence type="predicted"/>
<dbReference type="PANTHER" id="PTHR40032:SF1">
    <property type="entry name" value="EXPORTED PROTEIN"/>
    <property type="match status" value="1"/>
</dbReference>
<dbReference type="PATRIC" id="fig|536227.13.peg.378"/>
<feature type="domain" description="Putative amidase" evidence="1">
    <location>
        <begin position="269"/>
        <end position="436"/>
    </location>
</feature>
<protein>
    <recommendedName>
        <fullName evidence="1">Putative amidase domain-containing protein</fullName>
    </recommendedName>
</protein>
<gene>
    <name evidence="2" type="ORF">CcarbDRAFT_0898</name>
</gene>
<dbReference type="InterPro" id="IPR024301">
    <property type="entry name" value="Amidase_6"/>
</dbReference>
<dbReference type="Proteomes" id="UP000004198">
    <property type="component" value="Unassembled WGS sequence"/>
</dbReference>
<dbReference type="OrthoDB" id="2194542at2"/>
<accession>C6PQ38</accession>